<evidence type="ECO:0000313" key="2">
    <source>
        <dbReference type="Proteomes" id="UP001179181"/>
    </source>
</evidence>
<dbReference type="EMBL" id="JAASQJ010000001">
    <property type="protein sequence ID" value="NIJ51619.1"/>
    <property type="molecule type" value="Genomic_DNA"/>
</dbReference>
<comment type="caution">
    <text evidence="1">The sequence shown here is derived from an EMBL/GenBank/DDBJ whole genome shotgun (WGS) entry which is preliminary data.</text>
</comment>
<dbReference type="Proteomes" id="UP001179181">
    <property type="component" value="Unassembled WGS sequence"/>
</dbReference>
<accession>A0ABX0UF34</accession>
<name>A0ABX0UF34_9BACT</name>
<proteinExistence type="predicted"/>
<reference evidence="1 2" key="1">
    <citation type="submission" date="2020-03" db="EMBL/GenBank/DDBJ databases">
        <title>Genomic Encyclopedia of Type Strains, Phase IV (KMG-IV): sequencing the most valuable type-strain genomes for metagenomic binning, comparative biology and taxonomic classification.</title>
        <authorList>
            <person name="Goeker M."/>
        </authorList>
    </citation>
    <scope>NUCLEOTIDE SEQUENCE [LARGE SCALE GENOMIC DNA]</scope>
    <source>
        <strain evidence="1 2">DSM 102865</strain>
    </source>
</reference>
<evidence type="ECO:0000313" key="1">
    <source>
        <dbReference type="EMBL" id="NIJ51619.1"/>
    </source>
</evidence>
<organism evidence="1 2">
    <name type="scientific">Dyadobacter arcticus</name>
    <dbReference type="NCBI Taxonomy" id="1078754"/>
    <lineage>
        <taxon>Bacteria</taxon>
        <taxon>Pseudomonadati</taxon>
        <taxon>Bacteroidota</taxon>
        <taxon>Cytophagia</taxon>
        <taxon>Cytophagales</taxon>
        <taxon>Spirosomataceae</taxon>
        <taxon>Dyadobacter</taxon>
    </lineage>
</organism>
<gene>
    <name evidence="1" type="ORF">FHS68_000775</name>
</gene>
<protein>
    <submittedName>
        <fullName evidence="1">Uncharacterized protein</fullName>
    </submittedName>
</protein>
<keyword evidence="2" id="KW-1185">Reference proteome</keyword>
<sequence>MDIKKVWLFTKRWLRKLIMAFMLGFANVINQETKTIDDTSFKTEQPEK</sequence>